<dbReference type="InterPro" id="IPR001829">
    <property type="entry name" value="Pili_assmbl_chaperone_bac"/>
</dbReference>
<feature type="domain" description="Pili assembly chaperone C-terminal" evidence="8">
    <location>
        <begin position="177"/>
        <end position="240"/>
    </location>
</feature>
<keyword evidence="5" id="KW-0143">Chaperone</keyword>
<evidence type="ECO:0000256" key="1">
    <source>
        <dbReference type="ARBA" id="ARBA00004418"/>
    </source>
</evidence>
<feature type="signal peptide" evidence="6">
    <location>
        <begin position="1"/>
        <end position="29"/>
    </location>
</feature>
<proteinExistence type="inferred from homology"/>
<dbReference type="InterPro" id="IPR013783">
    <property type="entry name" value="Ig-like_fold"/>
</dbReference>
<comment type="caution">
    <text evidence="9">The sequence shown here is derived from an EMBL/GenBank/DDBJ whole genome shotgun (WGS) entry which is preliminary data.</text>
</comment>
<feature type="chain" id="PRO_5045695269" evidence="6">
    <location>
        <begin position="30"/>
        <end position="247"/>
    </location>
</feature>
<dbReference type="Pfam" id="PF00345">
    <property type="entry name" value="PapD_N"/>
    <property type="match status" value="1"/>
</dbReference>
<dbReference type="InterPro" id="IPR016147">
    <property type="entry name" value="Pili_assmbl_chaperone_N"/>
</dbReference>
<dbReference type="PANTHER" id="PTHR30251">
    <property type="entry name" value="PILUS ASSEMBLY CHAPERONE"/>
    <property type="match status" value="1"/>
</dbReference>
<dbReference type="PRINTS" id="PR00969">
    <property type="entry name" value="CHAPERONPILI"/>
</dbReference>
<keyword evidence="3 6" id="KW-0732">Signal</keyword>
<accession>A0ABW7PYU9</accession>
<dbReference type="Pfam" id="PF02753">
    <property type="entry name" value="PapD_C"/>
    <property type="match status" value="1"/>
</dbReference>
<evidence type="ECO:0000256" key="2">
    <source>
        <dbReference type="ARBA" id="ARBA00007399"/>
    </source>
</evidence>
<dbReference type="InterPro" id="IPR050643">
    <property type="entry name" value="Periplasmic_pilus_chap"/>
</dbReference>
<dbReference type="InterPro" id="IPR036316">
    <property type="entry name" value="Pili_assmbl_chap_C_dom_sf"/>
</dbReference>
<comment type="similarity">
    <text evidence="2">Belongs to the periplasmic pilus chaperone family.</text>
</comment>
<evidence type="ECO:0000259" key="7">
    <source>
        <dbReference type="Pfam" id="PF00345"/>
    </source>
</evidence>
<evidence type="ECO:0000259" key="8">
    <source>
        <dbReference type="Pfam" id="PF02753"/>
    </source>
</evidence>
<keyword evidence="4" id="KW-0574">Periplasm</keyword>
<evidence type="ECO:0000256" key="5">
    <source>
        <dbReference type="ARBA" id="ARBA00023186"/>
    </source>
</evidence>
<dbReference type="SUPFAM" id="SSF49584">
    <property type="entry name" value="Periplasmic chaperone C-domain"/>
    <property type="match status" value="1"/>
</dbReference>
<dbReference type="PANTHER" id="PTHR30251:SF25">
    <property type="entry name" value="FIMBRIAE CHAPARONE"/>
    <property type="match status" value="1"/>
</dbReference>
<evidence type="ECO:0000313" key="10">
    <source>
        <dbReference type="Proteomes" id="UP001611251"/>
    </source>
</evidence>
<dbReference type="Gene3D" id="2.60.40.10">
    <property type="entry name" value="Immunoglobulins"/>
    <property type="match status" value="2"/>
</dbReference>
<keyword evidence="10" id="KW-1185">Reference proteome</keyword>
<dbReference type="InterPro" id="IPR016148">
    <property type="entry name" value="Pili_assmbl_chaperone_C"/>
</dbReference>
<dbReference type="RefSeq" id="WP_397216382.1">
    <property type="nucleotide sequence ID" value="NZ_JBGFSN010000005.1"/>
</dbReference>
<evidence type="ECO:0000313" key="9">
    <source>
        <dbReference type="EMBL" id="MFH8135513.1"/>
    </source>
</evidence>
<evidence type="ECO:0000256" key="3">
    <source>
        <dbReference type="ARBA" id="ARBA00022729"/>
    </source>
</evidence>
<reference evidence="9 10" key="1">
    <citation type="submission" date="2024-08" db="EMBL/GenBank/DDBJ databases">
        <title>Pantoea ronii - a newly identified human opportunistic pathogen.</title>
        <authorList>
            <person name="Keidar-Friedman D."/>
            <person name="Sorek N."/>
            <person name="Leshin-Carmel D."/>
            <person name="Tsur A."/>
            <person name="Amsalem M."/>
            <person name="Tolkach D."/>
            <person name="Brosh-Nissimov T."/>
        </authorList>
    </citation>
    <scope>NUCLEOTIDE SEQUENCE [LARGE SCALE GENOMIC DNA]</scope>
    <source>
        <strain evidence="9 10">AA23256</strain>
    </source>
</reference>
<comment type="subcellular location">
    <subcellularLocation>
        <location evidence="1">Periplasm</location>
    </subcellularLocation>
</comment>
<dbReference type="Proteomes" id="UP001611251">
    <property type="component" value="Unassembled WGS sequence"/>
</dbReference>
<name>A0ABW7PYU9_9GAMM</name>
<evidence type="ECO:0000256" key="6">
    <source>
        <dbReference type="SAM" id="SignalP"/>
    </source>
</evidence>
<sequence>MSIQRNAFMKFYSVIPILFCSVLSFSASASVVMTNTRVIYPAEEKSKTIQFTNRSDIPYLMQLWTDINNPDSSPDNADGPFLVSPVIFRMEPKSGHSARLSFVGENLPQDRESLFYLNFSQIPPKSSGGEANKLLLILKSRVKIFYRPKAIQGRPTDLAKNLSFELSQLNGVNLLRIKNSSGFYASFASAEIKVKDKSYPVDIDMVAPKSEQILTIKNMPAGQKGAFTLRYTLINDLGAKRVNETLI</sequence>
<protein>
    <submittedName>
        <fullName evidence="9">Molecular chaperone</fullName>
    </submittedName>
</protein>
<feature type="domain" description="Pili assembly chaperone N-terminal" evidence="7">
    <location>
        <begin position="31"/>
        <end position="151"/>
    </location>
</feature>
<dbReference type="InterPro" id="IPR008962">
    <property type="entry name" value="PapD-like_sf"/>
</dbReference>
<dbReference type="EMBL" id="JBGFSN010000005">
    <property type="protein sequence ID" value="MFH8135513.1"/>
    <property type="molecule type" value="Genomic_DNA"/>
</dbReference>
<evidence type="ECO:0000256" key="4">
    <source>
        <dbReference type="ARBA" id="ARBA00022764"/>
    </source>
</evidence>
<dbReference type="SUPFAM" id="SSF49354">
    <property type="entry name" value="PapD-like"/>
    <property type="match status" value="1"/>
</dbReference>
<organism evidence="9 10">
    <name type="scientific">Pantoea osteomyelitidis</name>
    <dbReference type="NCBI Taxonomy" id="3230026"/>
    <lineage>
        <taxon>Bacteria</taxon>
        <taxon>Pseudomonadati</taxon>
        <taxon>Pseudomonadota</taxon>
        <taxon>Gammaproteobacteria</taxon>
        <taxon>Enterobacterales</taxon>
        <taxon>Erwiniaceae</taxon>
        <taxon>Pantoea</taxon>
    </lineage>
</organism>
<gene>
    <name evidence="9" type="ORF">ABU178_15210</name>
</gene>